<name>A0A3B0ZRB3_9ZZZZ</name>
<dbReference type="PANTHER" id="PTHR34387">
    <property type="entry name" value="SLR1258 PROTEIN"/>
    <property type="match status" value="1"/>
</dbReference>
<dbReference type="InterPro" id="IPR007497">
    <property type="entry name" value="SIMPL/DUF541"/>
</dbReference>
<dbReference type="InterPro" id="IPR052022">
    <property type="entry name" value="26kDa_periplasmic_antigen"/>
</dbReference>
<dbReference type="EMBL" id="UOFP01000297">
    <property type="protein sequence ID" value="VAW89887.1"/>
    <property type="molecule type" value="Genomic_DNA"/>
</dbReference>
<dbReference type="Pfam" id="PF04402">
    <property type="entry name" value="SIMPL"/>
    <property type="match status" value="1"/>
</dbReference>
<evidence type="ECO:0000313" key="1">
    <source>
        <dbReference type="EMBL" id="VAW89887.1"/>
    </source>
</evidence>
<organism evidence="1">
    <name type="scientific">hydrothermal vent metagenome</name>
    <dbReference type="NCBI Taxonomy" id="652676"/>
    <lineage>
        <taxon>unclassified sequences</taxon>
        <taxon>metagenomes</taxon>
        <taxon>ecological metagenomes</taxon>
    </lineage>
</organism>
<gene>
    <name evidence="1" type="ORF">MNBD_GAMMA18-2303</name>
</gene>
<proteinExistence type="predicted"/>
<protein>
    <recommendedName>
        <fullName evidence="2">Periplasmic protein</fullName>
    </recommendedName>
</protein>
<dbReference type="AlphaFoldDB" id="A0A3B0ZRB3"/>
<dbReference type="Gene3D" id="3.30.110.170">
    <property type="entry name" value="Protein of unknown function (DUF541), domain 1"/>
    <property type="match status" value="1"/>
</dbReference>
<sequence>MPAFRLPYLLSIYVIGCLLLLSTVAVASAKDDDAHYDRISLVAAASDEVDNDILEATLSVYREGSNPSLLSEEVNSTIQWAIGEAKKVSGITVQTLGYQTNPVYQQQRLSAWRVRQSLRLESRDIAKLSQLIGKLQERLAVGRVGYRISAQRRNAVEESLIIEAIALFQQRAELVAKQMGRSRYRVVQMAINTGGAPMQPMMRAEMATMADMRTSPSFEAGAQTVTVSINGMIELQLD</sequence>
<dbReference type="PANTHER" id="PTHR34387:SF1">
    <property type="entry name" value="PERIPLASMIC IMMUNOGENIC PROTEIN"/>
    <property type="match status" value="1"/>
</dbReference>
<dbReference type="Gene3D" id="3.30.70.2970">
    <property type="entry name" value="Protein of unknown function (DUF541), domain 2"/>
    <property type="match status" value="1"/>
</dbReference>
<dbReference type="GO" id="GO:0006974">
    <property type="term" value="P:DNA damage response"/>
    <property type="evidence" value="ECO:0007669"/>
    <property type="project" value="TreeGrafter"/>
</dbReference>
<reference evidence="1" key="1">
    <citation type="submission" date="2018-06" db="EMBL/GenBank/DDBJ databases">
        <authorList>
            <person name="Zhirakovskaya E."/>
        </authorList>
    </citation>
    <scope>NUCLEOTIDE SEQUENCE</scope>
</reference>
<accession>A0A3B0ZRB3</accession>
<evidence type="ECO:0008006" key="2">
    <source>
        <dbReference type="Google" id="ProtNLM"/>
    </source>
</evidence>